<protein>
    <recommendedName>
        <fullName evidence="4">DUF916 domain-containing protein</fullName>
    </recommendedName>
</protein>
<evidence type="ECO:0008006" key="4">
    <source>
        <dbReference type="Google" id="ProtNLM"/>
    </source>
</evidence>
<dbReference type="AlphaFoldDB" id="A0A1F5CA53"/>
<keyword evidence="1" id="KW-0812">Transmembrane</keyword>
<reference evidence="2 3" key="1">
    <citation type="journal article" date="2016" name="Nat. Commun.">
        <title>Thousands of microbial genomes shed light on interconnected biogeochemical processes in an aquifer system.</title>
        <authorList>
            <person name="Anantharaman K."/>
            <person name="Brown C.T."/>
            <person name="Hug L.A."/>
            <person name="Sharon I."/>
            <person name="Castelle C.J."/>
            <person name="Probst A.J."/>
            <person name="Thomas B.C."/>
            <person name="Singh A."/>
            <person name="Wilkins M.J."/>
            <person name="Karaoz U."/>
            <person name="Brodie E.L."/>
            <person name="Williams K.H."/>
            <person name="Hubbard S.S."/>
            <person name="Banfield J.F."/>
        </authorList>
    </citation>
    <scope>NUCLEOTIDE SEQUENCE [LARGE SCALE GENOMIC DNA]</scope>
</reference>
<gene>
    <name evidence="2" type="ORF">A3I30_00690</name>
</gene>
<dbReference type="EMBL" id="MEYV01000019">
    <property type="protein sequence ID" value="OGD39734.1"/>
    <property type="molecule type" value="Genomic_DNA"/>
</dbReference>
<sequence>MKKNLIFLVFILIFAIFTLANGREFFNVAFANQGFTIFPAKLSIEVGKGSQYNGEINLTNAGDSDIVVLPDVQDILPTSGSSGFNYLPKAPGITTLVDWVQISKKPFALGINETKKIPFTIKIPADASAGSRFAVIFFATGAAGGQLSVSARTGTVVLLTIPGDFKQTGEITNFRGPGFVRDRNPIAFKFDFNNTGTVYFEPKGTIEVTSIFGKKMANIEVAGNVVLPTGMRTIEAVWPKPLWLLGIYKAHLAINVTGKGDIATKNLTFYALPLYPSLGALGIVIVLIMIAFYVKKNFKFTIAKKKSKSTSGQKDKSL</sequence>
<evidence type="ECO:0000256" key="1">
    <source>
        <dbReference type="SAM" id="Phobius"/>
    </source>
</evidence>
<proteinExistence type="predicted"/>
<evidence type="ECO:0000313" key="2">
    <source>
        <dbReference type="EMBL" id="OGD39734.1"/>
    </source>
</evidence>
<comment type="caution">
    <text evidence="2">The sequence shown here is derived from an EMBL/GenBank/DDBJ whole genome shotgun (WGS) entry which is preliminary data.</text>
</comment>
<evidence type="ECO:0000313" key="3">
    <source>
        <dbReference type="Proteomes" id="UP000177197"/>
    </source>
</evidence>
<keyword evidence="1" id="KW-0472">Membrane</keyword>
<accession>A0A1F5CA53</accession>
<keyword evidence="1" id="KW-1133">Transmembrane helix</keyword>
<feature type="transmembrane region" description="Helical" evidence="1">
    <location>
        <begin position="274"/>
        <end position="294"/>
    </location>
</feature>
<organism evidence="2 3">
    <name type="scientific">Candidatus Azambacteria bacterium RIFCSPLOWO2_02_FULL_44_14</name>
    <dbReference type="NCBI Taxonomy" id="1797306"/>
    <lineage>
        <taxon>Bacteria</taxon>
        <taxon>Candidatus Azamiibacteriota</taxon>
    </lineage>
</organism>
<name>A0A1F5CA53_9BACT</name>
<dbReference type="Proteomes" id="UP000177197">
    <property type="component" value="Unassembled WGS sequence"/>
</dbReference>